<feature type="region of interest" description="Disordered" evidence="4">
    <location>
        <begin position="192"/>
        <end position="215"/>
    </location>
</feature>
<dbReference type="InterPro" id="IPR052444">
    <property type="entry name" value="Spz/Toll_ligand-like"/>
</dbReference>
<feature type="compositionally biased region" description="Polar residues" evidence="4">
    <location>
        <begin position="39"/>
        <end position="58"/>
    </location>
</feature>
<keyword evidence="1" id="KW-0732">Signal</keyword>
<dbReference type="Pfam" id="PF16077">
    <property type="entry name" value="Spaetzle"/>
    <property type="match status" value="1"/>
</dbReference>
<dbReference type="EMBL" id="NJHN03000120">
    <property type="protein sequence ID" value="KAH9413584.1"/>
    <property type="molecule type" value="Genomic_DNA"/>
</dbReference>
<evidence type="ECO:0000256" key="3">
    <source>
        <dbReference type="ARBA" id="ARBA00023180"/>
    </source>
</evidence>
<dbReference type="InterPro" id="IPR032104">
    <property type="entry name" value="Spaetzle"/>
</dbReference>
<dbReference type="PANTHER" id="PTHR23199:SF12">
    <property type="entry name" value="NEUROTROPHIN 1-RELATED"/>
    <property type="match status" value="1"/>
</dbReference>
<evidence type="ECO:0000259" key="5">
    <source>
        <dbReference type="Pfam" id="PF16077"/>
    </source>
</evidence>
<keyword evidence="7" id="KW-1185">Reference proteome</keyword>
<gene>
    <name evidence="6" type="ORF">DERP_009285</name>
</gene>
<comment type="caution">
    <text evidence="6">The sequence shown here is derived from an EMBL/GenBank/DDBJ whole genome shotgun (WGS) entry which is preliminary data.</text>
</comment>
<feature type="region of interest" description="Disordered" evidence="4">
    <location>
        <begin position="39"/>
        <end position="86"/>
    </location>
</feature>
<keyword evidence="2" id="KW-1015">Disulfide bond</keyword>
<reference evidence="6 7" key="1">
    <citation type="journal article" date="2018" name="J. Allergy Clin. Immunol.">
        <title>High-quality assembly of Dermatophagoides pteronyssinus genome and transcriptome reveals a wide range of novel allergens.</title>
        <authorList>
            <person name="Liu X.Y."/>
            <person name="Yang K.Y."/>
            <person name="Wang M.Q."/>
            <person name="Kwok J.S."/>
            <person name="Zeng X."/>
            <person name="Yang Z."/>
            <person name="Xiao X.J."/>
            <person name="Lau C.P."/>
            <person name="Li Y."/>
            <person name="Huang Z.M."/>
            <person name="Ba J.G."/>
            <person name="Yim A.K."/>
            <person name="Ouyang C.Y."/>
            <person name="Ngai S.M."/>
            <person name="Chan T.F."/>
            <person name="Leung E.L."/>
            <person name="Liu L."/>
            <person name="Liu Z.G."/>
            <person name="Tsui S.K."/>
        </authorList>
    </citation>
    <scope>NUCLEOTIDE SEQUENCE [LARGE SCALE GENOMIC DNA]</scope>
    <source>
        <strain evidence="6">Derp</strain>
    </source>
</reference>
<feature type="domain" description="Spaetzle" evidence="5">
    <location>
        <begin position="379"/>
        <end position="473"/>
    </location>
</feature>
<evidence type="ECO:0000256" key="1">
    <source>
        <dbReference type="ARBA" id="ARBA00022729"/>
    </source>
</evidence>
<feature type="non-terminal residue" evidence="6">
    <location>
        <position position="1"/>
    </location>
</feature>
<evidence type="ECO:0000313" key="6">
    <source>
        <dbReference type="EMBL" id="KAH9413584.1"/>
    </source>
</evidence>
<sequence>TVFYKKCQDFTDIPVNLLSEIQLWQWKFRTKRDANLNRVSRTYEKSPSTSQRSTQNTAAAAIRSSDNNNGNGNREMKEKTLPKLSIKNNTKRIERISFLNNETQRRDIGSTGKQITLPPLSISKHTRCPTGYVIMNENPDYIRPEFGRKASLAINGFDVRLNPLINDDDNHNLSTTINDEQQQQQNVDVIISSGDSSSNDDKQQQQQSNPMAQFNDRRRDMFFEDYSVKQIQVVDTIANNTINGNGGGLININKYKSNKKKITQLPLAELSISTASTIEIMNNQSTTTTTTTTTTTPIPIELNFQLKPQRPNILLPKLEQTGRPSCLTTPDDTFCENVDNYPKSIIKQEVDFSVDQFAEIFGNKEIDGRTIMDVENDESVCGKTPRVIYPKMAKNQANQWIYVVNEVEYTQAVVAEICQRPGKPCAYMDSLPMGMSSMCKQKYSYKRLLALHPTEKRTYPDAFRFPSCCSCYIKTIDDFMARNLHKFETIIMTSSPLPTTTIMTPVQNQTFMIN</sequence>
<dbReference type="Gene3D" id="2.10.90.10">
    <property type="entry name" value="Cystine-knot cytokines"/>
    <property type="match status" value="1"/>
</dbReference>
<dbReference type="PANTHER" id="PTHR23199">
    <property type="entry name" value="NEUROTROPHIN 1-RELATED"/>
    <property type="match status" value="1"/>
</dbReference>
<evidence type="ECO:0000313" key="7">
    <source>
        <dbReference type="Proteomes" id="UP000887458"/>
    </source>
</evidence>
<protein>
    <recommendedName>
        <fullName evidence="5">Spaetzle domain-containing protein</fullName>
    </recommendedName>
</protein>
<dbReference type="Proteomes" id="UP000887458">
    <property type="component" value="Unassembled WGS sequence"/>
</dbReference>
<feature type="non-terminal residue" evidence="6">
    <location>
        <position position="514"/>
    </location>
</feature>
<keyword evidence="3" id="KW-0325">Glycoprotein</keyword>
<name>A0ABQ8ITD9_DERPT</name>
<evidence type="ECO:0000256" key="4">
    <source>
        <dbReference type="SAM" id="MobiDB-lite"/>
    </source>
</evidence>
<proteinExistence type="predicted"/>
<evidence type="ECO:0000256" key="2">
    <source>
        <dbReference type="ARBA" id="ARBA00023157"/>
    </source>
</evidence>
<dbReference type="SUPFAM" id="SSF57501">
    <property type="entry name" value="Cystine-knot cytokines"/>
    <property type="match status" value="1"/>
</dbReference>
<dbReference type="InterPro" id="IPR029034">
    <property type="entry name" value="Cystine-knot_cytokine"/>
</dbReference>
<organism evidence="6 7">
    <name type="scientific">Dermatophagoides pteronyssinus</name>
    <name type="common">European house dust mite</name>
    <dbReference type="NCBI Taxonomy" id="6956"/>
    <lineage>
        <taxon>Eukaryota</taxon>
        <taxon>Metazoa</taxon>
        <taxon>Ecdysozoa</taxon>
        <taxon>Arthropoda</taxon>
        <taxon>Chelicerata</taxon>
        <taxon>Arachnida</taxon>
        <taxon>Acari</taxon>
        <taxon>Acariformes</taxon>
        <taxon>Sarcoptiformes</taxon>
        <taxon>Astigmata</taxon>
        <taxon>Psoroptidia</taxon>
        <taxon>Analgoidea</taxon>
        <taxon>Pyroglyphidae</taxon>
        <taxon>Dermatophagoidinae</taxon>
        <taxon>Dermatophagoides</taxon>
    </lineage>
</organism>
<accession>A0ABQ8ITD9</accession>
<reference evidence="6 7" key="2">
    <citation type="journal article" date="2022" name="Mol. Biol. Evol.">
        <title>Comparative Genomics Reveals Insights into the Divergent Evolution of Astigmatic Mites and Household Pest Adaptations.</title>
        <authorList>
            <person name="Xiong Q."/>
            <person name="Wan A.T."/>
            <person name="Liu X."/>
            <person name="Fung C.S."/>
            <person name="Xiao X."/>
            <person name="Malainual N."/>
            <person name="Hou J."/>
            <person name="Wang L."/>
            <person name="Wang M."/>
            <person name="Yang K.Y."/>
            <person name="Cui Y."/>
            <person name="Leung E.L."/>
            <person name="Nong W."/>
            <person name="Shin S.K."/>
            <person name="Au S.W."/>
            <person name="Jeong K.Y."/>
            <person name="Chew F.T."/>
            <person name="Hui J.H."/>
            <person name="Leung T.F."/>
            <person name="Tungtrongchitr A."/>
            <person name="Zhong N."/>
            <person name="Liu Z."/>
            <person name="Tsui S.K."/>
        </authorList>
    </citation>
    <scope>NUCLEOTIDE SEQUENCE [LARGE SCALE GENOMIC DNA]</scope>
    <source>
        <strain evidence="6">Derp</strain>
    </source>
</reference>